<reference evidence="1 2" key="1">
    <citation type="journal article" date="2019" name="Sci. Rep.">
        <title>A high-quality genome of Eragrostis curvula grass provides insights into Poaceae evolution and supports new strategies to enhance forage quality.</title>
        <authorList>
            <person name="Carballo J."/>
            <person name="Santos B.A.C.M."/>
            <person name="Zappacosta D."/>
            <person name="Garbus I."/>
            <person name="Selva J.P."/>
            <person name="Gallo C.A."/>
            <person name="Diaz A."/>
            <person name="Albertini E."/>
            <person name="Caccamo M."/>
            <person name="Echenique V."/>
        </authorList>
    </citation>
    <scope>NUCLEOTIDE SEQUENCE [LARGE SCALE GENOMIC DNA]</scope>
    <source>
        <strain evidence="2">cv. Victoria</strain>
        <tissue evidence="1">Leaf</tissue>
    </source>
</reference>
<proteinExistence type="predicted"/>
<dbReference type="AlphaFoldDB" id="A0A5J9U416"/>
<keyword evidence="2" id="KW-1185">Reference proteome</keyword>
<protein>
    <submittedName>
        <fullName evidence="1">Uncharacterized protein</fullName>
    </submittedName>
</protein>
<name>A0A5J9U416_9POAL</name>
<dbReference type="EMBL" id="RWGY01000029">
    <property type="protein sequence ID" value="TVU18462.1"/>
    <property type="molecule type" value="Genomic_DNA"/>
</dbReference>
<evidence type="ECO:0000313" key="1">
    <source>
        <dbReference type="EMBL" id="TVU18462.1"/>
    </source>
</evidence>
<dbReference type="Gramene" id="TVU18462">
    <property type="protein sequence ID" value="TVU18462"/>
    <property type="gene ID" value="EJB05_34564"/>
</dbReference>
<sequence length="180" mass="20449">MVNETHHFDQASLPEYRRWFQQKGMYTVFLDARSLGGLREPIPYPRDDNDWTGYMPSGPPLSRLALRSIKQAAWGIKCALSRGWRKMGKILIMTCYNNVNDINMEEKLKSMLHEAGLPICVDDIRSEDSASAFSTPEPARPTDMNTDVIDDWLYSNRGFTKYLNAGNLNALSIEGPDTNN</sequence>
<evidence type="ECO:0000313" key="2">
    <source>
        <dbReference type="Proteomes" id="UP000324897"/>
    </source>
</evidence>
<dbReference type="Proteomes" id="UP000324897">
    <property type="component" value="Chromosome 7"/>
</dbReference>
<gene>
    <name evidence="1" type="ORF">EJB05_34564</name>
</gene>
<accession>A0A5J9U416</accession>
<dbReference type="OrthoDB" id="659384at2759"/>
<comment type="caution">
    <text evidence="1">The sequence shown here is derived from an EMBL/GenBank/DDBJ whole genome shotgun (WGS) entry which is preliminary data.</text>
</comment>
<organism evidence="1 2">
    <name type="scientific">Eragrostis curvula</name>
    <name type="common">weeping love grass</name>
    <dbReference type="NCBI Taxonomy" id="38414"/>
    <lineage>
        <taxon>Eukaryota</taxon>
        <taxon>Viridiplantae</taxon>
        <taxon>Streptophyta</taxon>
        <taxon>Embryophyta</taxon>
        <taxon>Tracheophyta</taxon>
        <taxon>Spermatophyta</taxon>
        <taxon>Magnoliopsida</taxon>
        <taxon>Liliopsida</taxon>
        <taxon>Poales</taxon>
        <taxon>Poaceae</taxon>
        <taxon>PACMAD clade</taxon>
        <taxon>Chloridoideae</taxon>
        <taxon>Eragrostideae</taxon>
        <taxon>Eragrostidinae</taxon>
        <taxon>Eragrostis</taxon>
    </lineage>
</organism>